<proteinExistence type="predicted"/>
<dbReference type="RefSeq" id="WP_045094485.1">
    <property type="nucleotide sequence ID" value="NZ_LN614827.1"/>
</dbReference>
<keyword evidence="2" id="KW-1185">Reference proteome</keyword>
<gene>
    <name evidence="1" type="ORF">LFA_0154</name>
</gene>
<sequence length="194" mass="21562">MKTSNKITGIIAYVLSSTTIAAASSSTLYEKLYRLTEKVYYSEYSFSLEQQQTIAALADQIEAVASYPNNTSCGNKLSVFQEAYKWSYSSQGLNLTSSEAEKFATDVSNKLCPATYFKTFQFSYNFAYKSDGMNKTKSSARSFATMISDYEAASFYTKNSVQCFIDGYNFAYSSDGMNKTRSGAEEYATKLCLG</sequence>
<accession>A0A098G2B4</accession>
<protein>
    <submittedName>
        <fullName evidence="1">Uncharacterized protein</fullName>
    </submittedName>
</protein>
<dbReference type="OrthoDB" id="5638108at2"/>
<evidence type="ECO:0000313" key="1">
    <source>
        <dbReference type="EMBL" id="CEG55635.1"/>
    </source>
</evidence>
<dbReference type="AlphaFoldDB" id="A0A098G2B4"/>
<dbReference type="EMBL" id="LN614827">
    <property type="protein sequence ID" value="CEG55635.1"/>
    <property type="molecule type" value="Genomic_DNA"/>
</dbReference>
<dbReference type="HOGENOM" id="CLU_1400944_0_0_6"/>
<dbReference type="Proteomes" id="UP000032430">
    <property type="component" value="Chromosome I"/>
</dbReference>
<organism evidence="1 2">
    <name type="scientific">Legionella fallonii LLAP-10</name>
    <dbReference type="NCBI Taxonomy" id="1212491"/>
    <lineage>
        <taxon>Bacteria</taxon>
        <taxon>Pseudomonadati</taxon>
        <taxon>Pseudomonadota</taxon>
        <taxon>Gammaproteobacteria</taxon>
        <taxon>Legionellales</taxon>
        <taxon>Legionellaceae</taxon>
        <taxon>Legionella</taxon>
    </lineage>
</organism>
<reference evidence="2" key="1">
    <citation type="submission" date="2014-09" db="EMBL/GenBank/DDBJ databases">
        <authorList>
            <person name="Gomez-Valero L."/>
        </authorList>
    </citation>
    <scope>NUCLEOTIDE SEQUENCE [LARGE SCALE GENOMIC DNA]</scope>
    <source>
        <strain evidence="2">ATCC700992</strain>
    </source>
</reference>
<name>A0A098G2B4_9GAMM</name>
<dbReference type="KEGG" id="lfa:LFA_0154"/>
<dbReference type="STRING" id="1212491.LFA_0154"/>
<evidence type="ECO:0000313" key="2">
    <source>
        <dbReference type="Proteomes" id="UP000032430"/>
    </source>
</evidence>